<proteinExistence type="predicted"/>
<name>A0A6B8RG61_9BACL</name>
<dbReference type="Gene3D" id="1.20.120.330">
    <property type="entry name" value="Nucleotidyltransferases domain 2"/>
    <property type="match status" value="1"/>
</dbReference>
<evidence type="ECO:0000259" key="1">
    <source>
        <dbReference type="Pfam" id="PF14540"/>
    </source>
</evidence>
<protein>
    <recommendedName>
        <fullName evidence="6">Nucleotidyltransferase-like domain-containing protein</fullName>
    </recommendedName>
</protein>
<feature type="domain" description="Nucleotidyltransferase-like" evidence="1">
    <location>
        <begin position="1"/>
        <end position="115"/>
    </location>
</feature>
<dbReference type="Proteomes" id="UP000426246">
    <property type="component" value="Chromosome"/>
</dbReference>
<keyword evidence="5" id="KW-1185">Reference proteome</keyword>
<evidence type="ECO:0000313" key="4">
    <source>
        <dbReference type="EMBL" id="QGQ94513.1"/>
    </source>
</evidence>
<accession>A0A6B8RG61</accession>
<dbReference type="Pfam" id="PF18576">
    <property type="entry name" value="HTH_52"/>
    <property type="match status" value="1"/>
</dbReference>
<feature type="domain" description="YgxA-like substrate binding" evidence="3">
    <location>
        <begin position="120"/>
        <end position="218"/>
    </location>
</feature>
<dbReference type="InterPro" id="IPR043519">
    <property type="entry name" value="NT_sf"/>
</dbReference>
<dbReference type="Pfam" id="PF14540">
    <property type="entry name" value="NTF-like"/>
    <property type="match status" value="1"/>
</dbReference>
<sequence>MEHLKSFLLNRYKDQEGVISLISYHNTTPFPSHTDAYDLLVVVVAEHEHISRSLFHYIKEDYRIQERWISPVDLELWLFNGDNRNIIYWILQGEILLDQSTYLESLRHRLLEFPDLLKEQKLLMEFSLFLNKFIQSKEYLAEGHFLDAYSNILEALHHWARIVIIEEDNYPELTVWRQVRLINPGVYKLYEELTLSSETIRQRVELVILACEFSVMSKMKSCCKLLLRILEERTTPWRIDEIQSHVDLQHLRVNVSLLLNKLVKKSLVREVAVSLDDTFSELELRYTS</sequence>
<dbReference type="InterPro" id="IPR054515">
    <property type="entry name" value="YgxA-like_substrate-bd"/>
</dbReference>
<gene>
    <name evidence="4" type="ORF">EHS13_06140</name>
</gene>
<dbReference type="InterPro" id="IPR029348">
    <property type="entry name" value="NTF-like"/>
</dbReference>
<evidence type="ECO:0000259" key="3">
    <source>
        <dbReference type="Pfam" id="PF22339"/>
    </source>
</evidence>
<dbReference type="Pfam" id="PF22339">
    <property type="entry name" value="YgxA-like_sub_bind"/>
    <property type="match status" value="1"/>
</dbReference>
<evidence type="ECO:0000259" key="2">
    <source>
        <dbReference type="Pfam" id="PF18576"/>
    </source>
</evidence>
<dbReference type="EMBL" id="CP034235">
    <property type="protein sequence ID" value="QGQ94513.1"/>
    <property type="molecule type" value="Genomic_DNA"/>
</dbReference>
<evidence type="ECO:0000313" key="5">
    <source>
        <dbReference type="Proteomes" id="UP000426246"/>
    </source>
</evidence>
<dbReference type="AlphaFoldDB" id="A0A6B8RG61"/>
<dbReference type="Gene3D" id="3.30.460.10">
    <property type="entry name" value="Beta Polymerase, domain 2"/>
    <property type="match status" value="1"/>
</dbReference>
<feature type="domain" description="YgxA-like helix-turn-helix" evidence="2">
    <location>
        <begin position="226"/>
        <end position="272"/>
    </location>
</feature>
<dbReference type="RefSeq" id="WP_155699520.1">
    <property type="nucleotide sequence ID" value="NZ_CP034235.1"/>
</dbReference>
<reference evidence="5" key="1">
    <citation type="submission" date="2018-11" db="EMBL/GenBank/DDBJ databases">
        <title>Complete genome sequence of Paenibacillus sp. ML311-T8.</title>
        <authorList>
            <person name="Nam Y.-D."/>
            <person name="Kang J."/>
            <person name="Chung W.-H."/>
            <person name="Park Y.S."/>
        </authorList>
    </citation>
    <scope>NUCLEOTIDE SEQUENCE [LARGE SCALE GENOMIC DNA]</scope>
    <source>
        <strain evidence="5">ML311-T8</strain>
    </source>
</reference>
<dbReference type="KEGG" id="ppsc:EHS13_06140"/>
<organism evidence="4 5">
    <name type="scientific">Paenibacillus psychroresistens</name>
    <dbReference type="NCBI Taxonomy" id="1778678"/>
    <lineage>
        <taxon>Bacteria</taxon>
        <taxon>Bacillati</taxon>
        <taxon>Bacillota</taxon>
        <taxon>Bacilli</taxon>
        <taxon>Bacillales</taxon>
        <taxon>Paenibacillaceae</taxon>
        <taxon>Paenibacillus</taxon>
    </lineage>
</organism>
<dbReference type="OrthoDB" id="2350973at2"/>
<evidence type="ECO:0008006" key="6">
    <source>
        <dbReference type="Google" id="ProtNLM"/>
    </source>
</evidence>
<dbReference type="InterPro" id="IPR041143">
    <property type="entry name" value="YgxA_HTH"/>
</dbReference>